<evidence type="ECO:0000313" key="2">
    <source>
        <dbReference type="Proteomes" id="UP000571128"/>
    </source>
</evidence>
<protein>
    <submittedName>
        <fullName evidence="1">Uncharacterized protein</fullName>
    </submittedName>
</protein>
<accession>A0A841YFP8</accession>
<name>A0A841YFP8_9LIST</name>
<dbReference type="RefSeq" id="WP_007548040.1">
    <property type="nucleotide sequence ID" value="NZ_JAARPY010000009.1"/>
</dbReference>
<dbReference type="Proteomes" id="UP000571128">
    <property type="component" value="Unassembled WGS sequence"/>
</dbReference>
<sequence>MVYIGVHTTGKIATIKLKESLYWYNANLGVGFTKHLDIVKRLAQADSFTVDEHKRLLRQVHEGWYWEEKRTE</sequence>
<dbReference type="AlphaFoldDB" id="A0A841YFP8"/>
<gene>
    <name evidence="1" type="ORF">HB844_09545</name>
</gene>
<comment type="caution">
    <text evidence="1">The sequence shown here is derived from an EMBL/GenBank/DDBJ whole genome shotgun (WGS) entry which is preliminary data.</text>
</comment>
<organism evidence="1 2">
    <name type="scientific">Listeria fleischmannii</name>
    <dbReference type="NCBI Taxonomy" id="1069827"/>
    <lineage>
        <taxon>Bacteria</taxon>
        <taxon>Bacillati</taxon>
        <taxon>Bacillota</taxon>
        <taxon>Bacilli</taxon>
        <taxon>Bacillales</taxon>
        <taxon>Listeriaceae</taxon>
        <taxon>Listeria</taxon>
    </lineage>
</organism>
<dbReference type="EMBL" id="JAARPY010000009">
    <property type="protein sequence ID" value="MBC1399111.1"/>
    <property type="molecule type" value="Genomic_DNA"/>
</dbReference>
<reference evidence="1 2" key="1">
    <citation type="submission" date="2020-03" db="EMBL/GenBank/DDBJ databases">
        <title>Soil Listeria distribution.</title>
        <authorList>
            <person name="Liao J."/>
            <person name="Wiedmann M."/>
        </authorList>
    </citation>
    <scope>NUCLEOTIDE SEQUENCE [LARGE SCALE GENOMIC DNA]</scope>
    <source>
        <strain evidence="1 2">FSL L7-1645</strain>
    </source>
</reference>
<evidence type="ECO:0000313" key="1">
    <source>
        <dbReference type="EMBL" id="MBC1399111.1"/>
    </source>
</evidence>
<proteinExistence type="predicted"/>